<name>A0ABP8UBJ8_9ACTN</name>
<sequence>MKIPPARRIRTGAILAAAGAAVLAVGGCGGSGGAATHDSATGSKAPAAPAAPEILKGSALKGLLLPASAMPKGFRIEADGTRNSGEAVAPRTSAPVPAKKVCGALGQTSWIRVTGIGEAAFAQTDFGNAGNTEEIAQEIDTYHGDDARQAMAELRKVFAHCATFTDKSSGATAKVKVTSAKLHGVGDEGVKAVATSSAWDGGTTLAAVRVGNAIVTTLYSSSHADKGAAAVTMTEQVAKKVNAAS</sequence>
<keyword evidence="1" id="KW-0732">Signal</keyword>
<evidence type="ECO:0000256" key="1">
    <source>
        <dbReference type="SAM" id="SignalP"/>
    </source>
</evidence>
<organism evidence="2 3">
    <name type="scientific">Actinoallomurus vinaceus</name>
    <dbReference type="NCBI Taxonomy" id="1080074"/>
    <lineage>
        <taxon>Bacteria</taxon>
        <taxon>Bacillati</taxon>
        <taxon>Actinomycetota</taxon>
        <taxon>Actinomycetes</taxon>
        <taxon>Streptosporangiales</taxon>
        <taxon>Thermomonosporaceae</taxon>
        <taxon>Actinoallomurus</taxon>
    </lineage>
</organism>
<reference evidence="3" key="1">
    <citation type="journal article" date="2019" name="Int. J. Syst. Evol. Microbiol.">
        <title>The Global Catalogue of Microorganisms (GCM) 10K type strain sequencing project: providing services to taxonomists for standard genome sequencing and annotation.</title>
        <authorList>
            <consortium name="The Broad Institute Genomics Platform"/>
            <consortium name="The Broad Institute Genome Sequencing Center for Infectious Disease"/>
            <person name="Wu L."/>
            <person name="Ma J."/>
        </authorList>
    </citation>
    <scope>NUCLEOTIDE SEQUENCE [LARGE SCALE GENOMIC DNA]</scope>
    <source>
        <strain evidence="3">JCM 17939</strain>
    </source>
</reference>
<evidence type="ECO:0008006" key="4">
    <source>
        <dbReference type="Google" id="ProtNLM"/>
    </source>
</evidence>
<dbReference type="EMBL" id="BAABHK010000006">
    <property type="protein sequence ID" value="GAA4628408.1"/>
    <property type="molecule type" value="Genomic_DNA"/>
</dbReference>
<dbReference type="RefSeq" id="WP_345432872.1">
    <property type="nucleotide sequence ID" value="NZ_BAABHK010000006.1"/>
</dbReference>
<feature type="signal peptide" evidence="1">
    <location>
        <begin position="1"/>
        <end position="24"/>
    </location>
</feature>
<keyword evidence="3" id="KW-1185">Reference proteome</keyword>
<protein>
    <recommendedName>
        <fullName evidence="4">PknH-like extracellular domain-containing protein</fullName>
    </recommendedName>
</protein>
<dbReference type="PROSITE" id="PS51257">
    <property type="entry name" value="PROKAR_LIPOPROTEIN"/>
    <property type="match status" value="1"/>
</dbReference>
<accession>A0ABP8UBJ8</accession>
<feature type="chain" id="PRO_5045708450" description="PknH-like extracellular domain-containing protein" evidence="1">
    <location>
        <begin position="25"/>
        <end position="245"/>
    </location>
</feature>
<proteinExistence type="predicted"/>
<evidence type="ECO:0000313" key="2">
    <source>
        <dbReference type="EMBL" id="GAA4628408.1"/>
    </source>
</evidence>
<dbReference type="Proteomes" id="UP001501442">
    <property type="component" value="Unassembled WGS sequence"/>
</dbReference>
<comment type="caution">
    <text evidence="2">The sequence shown here is derived from an EMBL/GenBank/DDBJ whole genome shotgun (WGS) entry which is preliminary data.</text>
</comment>
<evidence type="ECO:0000313" key="3">
    <source>
        <dbReference type="Proteomes" id="UP001501442"/>
    </source>
</evidence>
<gene>
    <name evidence="2" type="ORF">GCM10023196_044630</name>
</gene>